<dbReference type="AlphaFoldDB" id="A0A1V1NWI0"/>
<gene>
    <name evidence="1" type="ORF">OMM_12132</name>
</gene>
<accession>A0A1V1NWI0</accession>
<protein>
    <submittedName>
        <fullName evidence="1">Uncharacterized protein</fullName>
    </submittedName>
</protein>
<sequence length="81" mass="9327">MTMGTTIMIKFKSMIIKLINSRNIISYSSLLLCYTYCFQFQINATANASDDFLYIISSQARTMTNDNSTIKNGTNLFWKIF</sequence>
<proteinExistence type="predicted"/>
<dbReference type="Proteomes" id="UP000189670">
    <property type="component" value="Unassembled WGS sequence"/>
</dbReference>
<evidence type="ECO:0000313" key="2">
    <source>
        <dbReference type="Proteomes" id="UP000189670"/>
    </source>
</evidence>
<dbReference type="EMBL" id="ATBP01001639">
    <property type="protein sequence ID" value="ETR66959.1"/>
    <property type="molecule type" value="Genomic_DNA"/>
</dbReference>
<organism evidence="1 2">
    <name type="scientific">Candidatus Magnetoglobus multicellularis str. Araruama</name>
    <dbReference type="NCBI Taxonomy" id="890399"/>
    <lineage>
        <taxon>Bacteria</taxon>
        <taxon>Pseudomonadati</taxon>
        <taxon>Thermodesulfobacteriota</taxon>
        <taxon>Desulfobacteria</taxon>
        <taxon>Desulfobacterales</taxon>
        <taxon>Desulfobacteraceae</taxon>
        <taxon>Candidatus Magnetoglobus</taxon>
    </lineage>
</organism>
<reference evidence="2" key="1">
    <citation type="submission" date="2012-11" db="EMBL/GenBank/DDBJ databases">
        <authorList>
            <person name="Lucero-Rivera Y.E."/>
            <person name="Tovar-Ramirez D."/>
        </authorList>
    </citation>
    <scope>NUCLEOTIDE SEQUENCE [LARGE SCALE GENOMIC DNA]</scope>
    <source>
        <strain evidence="2">Araruama</strain>
    </source>
</reference>
<name>A0A1V1NWI0_9BACT</name>
<evidence type="ECO:0000313" key="1">
    <source>
        <dbReference type="EMBL" id="ETR66959.1"/>
    </source>
</evidence>
<comment type="caution">
    <text evidence="1">The sequence shown here is derived from an EMBL/GenBank/DDBJ whole genome shotgun (WGS) entry which is preliminary data.</text>
</comment>